<protein>
    <recommendedName>
        <fullName evidence="3">Addiction module toxin RelE</fullName>
    </recommendedName>
</protein>
<dbReference type="EMBL" id="CCSB01000001">
    <property type="protein sequence ID" value="CDZ77220.1"/>
    <property type="molecule type" value="Genomic_DNA"/>
</dbReference>
<proteinExistence type="predicted"/>
<dbReference type="InterPro" id="IPR009387">
    <property type="entry name" value="HigB-2"/>
</dbReference>
<gene>
    <name evidence="1" type="ORF">BN59_01502</name>
</gene>
<reference evidence="1 2" key="1">
    <citation type="submission" date="2014-06" db="EMBL/GenBank/DDBJ databases">
        <authorList>
            <person name="Urmite Genomes Urmite Genomes"/>
        </authorList>
    </citation>
    <scope>NUCLEOTIDE SEQUENCE [LARGE SCALE GENOMIC DNA]</scope>
</reference>
<sequence>MKRVFKSSWFAKVAKKAKIKDSELCAAIQQVIQGQAIDLGGGVFKKRLNENKHRSIILAKGGNYWIYEFLFAKKDLDNIDDDELASFRKLAKAYAGLSESQIRQLLESKDLVEICNECEK</sequence>
<evidence type="ECO:0000313" key="1">
    <source>
        <dbReference type="EMBL" id="CDZ77220.1"/>
    </source>
</evidence>
<dbReference type="STRING" id="1034943.BN59_01502"/>
<dbReference type="eggNOG" id="COG4737">
    <property type="taxonomic scope" value="Bacteria"/>
</dbReference>
<dbReference type="Pfam" id="PF06296">
    <property type="entry name" value="RelE"/>
    <property type="match status" value="1"/>
</dbReference>
<dbReference type="RefSeq" id="WP_043873598.1">
    <property type="nucleotide sequence ID" value="NZ_CCVW01000001.1"/>
</dbReference>
<evidence type="ECO:0000313" key="2">
    <source>
        <dbReference type="Proteomes" id="UP000044071"/>
    </source>
</evidence>
<organism evidence="1 2">
    <name type="scientific">Legionella massiliensis</name>
    <dbReference type="NCBI Taxonomy" id="1034943"/>
    <lineage>
        <taxon>Bacteria</taxon>
        <taxon>Pseudomonadati</taxon>
        <taxon>Pseudomonadota</taxon>
        <taxon>Gammaproteobacteria</taxon>
        <taxon>Legionellales</taxon>
        <taxon>Legionellaceae</taxon>
        <taxon>Legionella</taxon>
    </lineage>
</organism>
<accession>A0A078KRY2</accession>
<evidence type="ECO:0008006" key="3">
    <source>
        <dbReference type="Google" id="ProtNLM"/>
    </source>
</evidence>
<dbReference type="AlphaFoldDB" id="A0A078KRY2"/>
<dbReference type="PIRSF" id="PIRSF018634">
    <property type="entry name" value="UCP018634"/>
    <property type="match status" value="1"/>
</dbReference>
<name>A0A078KRY2_9GAMM</name>
<dbReference type="Proteomes" id="UP000044071">
    <property type="component" value="Unassembled WGS sequence"/>
</dbReference>
<keyword evidence="2" id="KW-1185">Reference proteome</keyword>
<dbReference type="OrthoDB" id="8607264at2"/>